<feature type="region of interest" description="Disordered" evidence="1">
    <location>
        <begin position="733"/>
        <end position="763"/>
    </location>
</feature>
<dbReference type="eggNOG" id="ENOG502Z9P2">
    <property type="taxonomic scope" value="Bacteria"/>
</dbReference>
<keyword evidence="3" id="KW-1185">Reference proteome</keyword>
<dbReference type="AlphaFoldDB" id="H6RJX7"/>
<name>H6RJX7_BLASD</name>
<dbReference type="SUPFAM" id="SSF55486">
    <property type="entry name" value="Metalloproteases ('zincins'), catalytic domain"/>
    <property type="match status" value="1"/>
</dbReference>
<reference evidence="2 3" key="1">
    <citation type="journal article" date="2012" name="J. Bacteriol.">
        <title>Genome Sequence of Blastococcus saxobsidens DD2, a Stone-Inhabiting Bacterium.</title>
        <authorList>
            <person name="Chouaia B."/>
            <person name="Crotti E."/>
            <person name="Brusetti L."/>
            <person name="Daffonchio D."/>
            <person name="Essoussi I."/>
            <person name="Nouioui I."/>
            <person name="Sbissi I."/>
            <person name="Ghodhbane-Gtari F."/>
            <person name="Gtari M."/>
            <person name="Vacherie B."/>
            <person name="Barbe V."/>
            <person name="Medigue C."/>
            <person name="Gury J."/>
            <person name="Pujic P."/>
            <person name="Normand P."/>
        </authorList>
    </citation>
    <scope>NUCLEOTIDE SEQUENCE [LARGE SCALE GENOMIC DNA]</scope>
    <source>
        <strain evidence="2 3">DD2</strain>
    </source>
</reference>
<dbReference type="KEGG" id="bsd:BLASA_2758"/>
<dbReference type="OrthoDB" id="827535at2"/>
<reference evidence="3" key="2">
    <citation type="submission" date="2012-02" db="EMBL/GenBank/DDBJ databases">
        <title>Complete genome sequence of Blastococcus saxobsidens strain DD2.</title>
        <authorList>
            <person name="Genoscope."/>
        </authorList>
    </citation>
    <scope>NUCLEOTIDE SEQUENCE [LARGE SCALE GENOMIC DNA]</scope>
    <source>
        <strain evidence="3">DD2</strain>
    </source>
</reference>
<dbReference type="EMBL" id="FO117623">
    <property type="protein sequence ID" value="CCG03630.1"/>
    <property type="molecule type" value="Genomic_DNA"/>
</dbReference>
<feature type="region of interest" description="Disordered" evidence="1">
    <location>
        <begin position="1"/>
        <end position="53"/>
    </location>
</feature>
<protein>
    <submittedName>
        <fullName evidence="2">Uncharacterized protein</fullName>
    </submittedName>
</protein>
<dbReference type="HOGENOM" id="CLU_374594_0_0_11"/>
<evidence type="ECO:0000313" key="3">
    <source>
        <dbReference type="Proteomes" id="UP000007517"/>
    </source>
</evidence>
<gene>
    <name evidence="2" type="ordered locus">BLASA_2758</name>
</gene>
<organism evidence="2 3">
    <name type="scientific">Blastococcus saxobsidens (strain DD2)</name>
    <dbReference type="NCBI Taxonomy" id="1146883"/>
    <lineage>
        <taxon>Bacteria</taxon>
        <taxon>Bacillati</taxon>
        <taxon>Actinomycetota</taxon>
        <taxon>Actinomycetes</taxon>
        <taxon>Geodermatophilales</taxon>
        <taxon>Geodermatophilaceae</taxon>
        <taxon>Blastococcus</taxon>
    </lineage>
</organism>
<proteinExistence type="predicted"/>
<dbReference type="Proteomes" id="UP000007517">
    <property type="component" value="Chromosome"/>
</dbReference>
<evidence type="ECO:0000313" key="2">
    <source>
        <dbReference type="EMBL" id="CCG03630.1"/>
    </source>
</evidence>
<dbReference type="RefSeq" id="WP_014376513.1">
    <property type="nucleotide sequence ID" value="NC_016943.1"/>
</dbReference>
<sequence length="763" mass="81636">MTTTLDPTGRDGGVAASEDVLDPGAPVPRGGASDSSGPELPAEDRTAIPEGTTARTATAVSGRYQGSVTGWQVELRVDVDGGRPTHRLSGDLFATTGATTSYFGSFVVDTPETTVTSAEVSVRGWGRFTWDATPHQVSVVLPRVPVGSAQAPAELRFSTVAHTTGDAMAGDGATDGPATSFPCTYVSPWFRTVVWEQDSVAGAVPLVSYDTDLLPCPPDVPARGLTVSQAYADAGIQLLSSGAVNVLPVSDAGVEASPRWSDSELHNAMVKHSSLFANAPRWQVWLLVATAHDQGYRGIMFDHADAFQRQGCAVFYDAVKGDDPASRRAALRTYVHELGHAFNLLHSWQKIVPSPHGGLADLSWMNYPWRYQPPPPAPGGEQAYWGAFPFSFTANEVVHLRHGFYRDVVMGAHPFGTGAAETEMDPEVFADPVVDRSGLALELRAKRTFAYGEPVVVEIKLSATDLRGTATHGYLHPNDEFVSVAVRQPSGRTVLFRPLLRHCVDGDRRVRLDPDRPAVYDSAYIGFGGDGHLFEQPGRYALRAVYLGDDGSRVLSAPLELRVRRPLTAEDEEIGDLLLGEEQGQVLALLGSSSDLLRHGNTAIDTVLAEHAAHPLAVYARLVKGVDAQRDFKDLGADGILRVRSADPQESIRLLSEVEQASVGEGGVDNITLNTAMRTLALAEAKAGNPDRAREVTERMVGVFEQKHLNSAVLQTIRRQADATAVAITALTGDDGGTRRAGGPGGRDGKPARRSRAKNSASP</sequence>
<evidence type="ECO:0000256" key="1">
    <source>
        <dbReference type="SAM" id="MobiDB-lite"/>
    </source>
</evidence>
<accession>H6RJX7</accession>
<dbReference type="STRING" id="1146883.BLASA_2758"/>